<sequence length="175" mass="20303">MQAMQYKVGLPADYDMEIIRNRIRNNGNKTDGFTDLLFKAYLINDKSAGDLENSYSPLYVWKQTEGMTKFIFDGFFDNIIGSFGWQNIEIGVTQTVNLSESFPKSKYILEEYHDITEAASLNGFEFKSESYDDLLGQVTIYNPDKWKYVTFSFFGNRPQNTDKKIYTILHLSLDK</sequence>
<reference evidence="1 2" key="1">
    <citation type="journal article" date="2023" name="Microbiol. Spectr.">
        <title>Symbiosis of Carpenter Bees with Uncharacterized Lactic Acid Bacteria Showing NAD Auxotrophy.</title>
        <authorList>
            <person name="Kawasaki S."/>
            <person name="Ozawa K."/>
            <person name="Mori T."/>
            <person name="Yamamoto A."/>
            <person name="Ito M."/>
            <person name="Ohkuma M."/>
            <person name="Sakamoto M."/>
            <person name="Matsutani M."/>
        </authorList>
    </citation>
    <scope>NUCLEOTIDE SEQUENCE [LARGE SCALE GENOMIC DNA]</scope>
    <source>
        <strain evidence="1 2">KimC2</strain>
    </source>
</reference>
<evidence type="ECO:0000313" key="1">
    <source>
        <dbReference type="EMBL" id="BDR55570.1"/>
    </source>
</evidence>
<keyword evidence="2" id="KW-1185">Reference proteome</keyword>
<dbReference type="InterPro" id="IPR032349">
    <property type="entry name" value="DUF4865"/>
</dbReference>
<protein>
    <submittedName>
        <fullName evidence="1">DUF4865 domain-containing protein</fullName>
    </submittedName>
</protein>
<name>A0AAU9D2G4_9LACO</name>
<accession>A0AAU9D2G4</accession>
<dbReference type="Pfam" id="PF16157">
    <property type="entry name" value="DUF4865"/>
    <property type="match status" value="1"/>
</dbReference>
<organism evidence="1 2">
    <name type="scientific">Xylocopilactobacillus apis</name>
    <dbReference type="NCBI Taxonomy" id="2932183"/>
    <lineage>
        <taxon>Bacteria</taxon>
        <taxon>Bacillati</taxon>
        <taxon>Bacillota</taxon>
        <taxon>Bacilli</taxon>
        <taxon>Lactobacillales</taxon>
        <taxon>Lactobacillaceae</taxon>
        <taxon>Xylocopilactobacillus</taxon>
    </lineage>
</organism>
<dbReference type="Proteomes" id="UP001321804">
    <property type="component" value="Chromosome"/>
</dbReference>
<dbReference type="AlphaFoldDB" id="A0AAU9D2G4"/>
<dbReference type="RefSeq" id="WP_317697008.1">
    <property type="nucleotide sequence ID" value="NZ_AP026801.1"/>
</dbReference>
<proteinExistence type="predicted"/>
<dbReference type="EMBL" id="AP026801">
    <property type="protein sequence ID" value="BDR55570.1"/>
    <property type="molecule type" value="Genomic_DNA"/>
</dbReference>
<evidence type="ECO:0000313" key="2">
    <source>
        <dbReference type="Proteomes" id="UP001321804"/>
    </source>
</evidence>
<gene>
    <name evidence="1" type="ORF">KIMC2_01320</name>
</gene>
<dbReference type="KEGG" id="xak:KIMC2_01320"/>